<comment type="caution">
    <text evidence="2">The sequence shown here is derived from an EMBL/GenBank/DDBJ whole genome shotgun (WGS) entry which is preliminary data.</text>
</comment>
<dbReference type="PANTHER" id="PTHR14119:SF3">
    <property type="entry name" value="ISOCHORISMATASE DOMAIN-CONTAINING PROTEIN 2"/>
    <property type="match status" value="1"/>
</dbReference>
<dbReference type="InterPro" id="IPR050993">
    <property type="entry name" value="Isochorismatase_domain"/>
</dbReference>
<dbReference type="Gene3D" id="3.40.50.850">
    <property type="entry name" value="Isochorismatase-like"/>
    <property type="match status" value="1"/>
</dbReference>
<dbReference type="InterPro" id="IPR036380">
    <property type="entry name" value="Isochorismatase-like_sf"/>
</dbReference>
<dbReference type="EMBL" id="QFFI01000023">
    <property type="protein sequence ID" value="PWG62063.1"/>
    <property type="molecule type" value="Genomic_DNA"/>
</dbReference>
<dbReference type="AlphaFoldDB" id="A0A2U2MZ41"/>
<gene>
    <name evidence="2" type="ORF">DEM34_13800</name>
</gene>
<evidence type="ECO:0000313" key="3">
    <source>
        <dbReference type="Proteomes" id="UP000245474"/>
    </source>
</evidence>
<accession>A0A2U2MZ41</accession>
<dbReference type="Pfam" id="PF00857">
    <property type="entry name" value="Isochorismatase"/>
    <property type="match status" value="1"/>
</dbReference>
<evidence type="ECO:0000313" key="2">
    <source>
        <dbReference type="EMBL" id="PWG62063.1"/>
    </source>
</evidence>
<name>A0A2U2MZ41_9GAMM</name>
<sequence length="184" mass="20079">MSRLLERERSELLVVDVQERLLPVMSDPDGVRDAVAWLLRLAAELSVPVTVSEQYPRGLGHTDPALKAALAPDARVLEKEHFSCAAEPSLRQALAETGRDCFVIAGIEAHVCVLQTAIGLGEAGYQVAVVADAVGSRRSGDRELALARLREAGVDVVSREMVAFEWLHRAGTESFRRVSRALLR</sequence>
<dbReference type="OrthoDB" id="9796958at2"/>
<dbReference type="Proteomes" id="UP000245474">
    <property type="component" value="Unassembled WGS sequence"/>
</dbReference>
<dbReference type="InterPro" id="IPR000868">
    <property type="entry name" value="Isochorismatase-like_dom"/>
</dbReference>
<feature type="domain" description="Isochorismatase-like" evidence="1">
    <location>
        <begin position="12"/>
        <end position="160"/>
    </location>
</feature>
<keyword evidence="3" id="KW-1185">Reference proteome</keyword>
<dbReference type="SUPFAM" id="SSF52499">
    <property type="entry name" value="Isochorismatase-like hydrolases"/>
    <property type="match status" value="1"/>
</dbReference>
<dbReference type="PANTHER" id="PTHR14119">
    <property type="entry name" value="HYDROLASE"/>
    <property type="match status" value="1"/>
</dbReference>
<dbReference type="RefSeq" id="WP_109679405.1">
    <property type="nucleotide sequence ID" value="NZ_CP086615.1"/>
</dbReference>
<protein>
    <submittedName>
        <fullName evidence="2">Hydrolase</fullName>
    </submittedName>
</protein>
<dbReference type="CDD" id="cd01012">
    <property type="entry name" value="YcaC_related"/>
    <property type="match status" value="1"/>
</dbReference>
<dbReference type="GO" id="GO:0016787">
    <property type="term" value="F:hydrolase activity"/>
    <property type="evidence" value="ECO:0007669"/>
    <property type="project" value="UniProtKB-KW"/>
</dbReference>
<evidence type="ECO:0000259" key="1">
    <source>
        <dbReference type="Pfam" id="PF00857"/>
    </source>
</evidence>
<proteinExistence type="predicted"/>
<reference evidence="2 3" key="1">
    <citation type="submission" date="2018-05" db="EMBL/GenBank/DDBJ databases">
        <title>Spiribacter halobius sp. nov., a moderately halophilic bacterium isolated from marine solar saltern.</title>
        <authorList>
            <person name="Zheng W.-S."/>
            <person name="Lu D.-C."/>
            <person name="Du Z.-J."/>
        </authorList>
    </citation>
    <scope>NUCLEOTIDE SEQUENCE [LARGE SCALE GENOMIC DNA]</scope>
    <source>
        <strain evidence="2 3">E85</strain>
    </source>
</reference>
<organism evidence="2 3">
    <name type="scientific">Sediminicurvatus halobius</name>
    <dbReference type="NCBI Taxonomy" id="2182432"/>
    <lineage>
        <taxon>Bacteria</taxon>
        <taxon>Pseudomonadati</taxon>
        <taxon>Pseudomonadota</taxon>
        <taxon>Gammaproteobacteria</taxon>
        <taxon>Chromatiales</taxon>
        <taxon>Ectothiorhodospiraceae</taxon>
        <taxon>Sediminicurvatus</taxon>
    </lineage>
</organism>
<keyword evidence="2" id="KW-0378">Hydrolase</keyword>